<accession>A0A2N8T3P2</accession>
<dbReference type="Proteomes" id="UP000236023">
    <property type="component" value="Unassembled WGS sequence"/>
</dbReference>
<dbReference type="CDD" id="cd07043">
    <property type="entry name" value="STAS_anti-anti-sigma_factors"/>
    <property type="match status" value="1"/>
</dbReference>
<organism evidence="2 3">
    <name type="scientific">Stutzerimonas stutzeri</name>
    <name type="common">Pseudomonas stutzeri</name>
    <dbReference type="NCBI Taxonomy" id="316"/>
    <lineage>
        <taxon>Bacteria</taxon>
        <taxon>Pseudomonadati</taxon>
        <taxon>Pseudomonadota</taxon>
        <taxon>Gammaproteobacteria</taxon>
        <taxon>Pseudomonadales</taxon>
        <taxon>Pseudomonadaceae</taxon>
        <taxon>Stutzerimonas</taxon>
    </lineage>
</organism>
<evidence type="ECO:0000259" key="1">
    <source>
        <dbReference type="PROSITE" id="PS50801"/>
    </source>
</evidence>
<sequence>MTDGSIERGADGVLRLAGVLDYRSGPALREAGRALIGDARDSLTLDCSAVEKSSSVGLSLLLAFMRDARAAGIALHISGLPEDMQKIAGVSGLLDILPLGSASLEGTAE</sequence>
<dbReference type="RefSeq" id="WP_102894588.1">
    <property type="nucleotide sequence ID" value="NZ_JAMOHU010000002.1"/>
</dbReference>
<feature type="domain" description="STAS" evidence="1">
    <location>
        <begin position="13"/>
        <end position="109"/>
    </location>
</feature>
<comment type="caution">
    <text evidence="2">The sequence shown here is derived from an EMBL/GenBank/DDBJ whole genome shotgun (WGS) entry which is preliminary data.</text>
</comment>
<gene>
    <name evidence="2" type="ORF">CXK94_12560</name>
</gene>
<dbReference type="InterPro" id="IPR058548">
    <property type="entry name" value="MlaB-like_STAS"/>
</dbReference>
<protein>
    <submittedName>
        <fullName evidence="2">Anti-anti-sigma factor</fullName>
    </submittedName>
</protein>
<reference evidence="2 3" key="1">
    <citation type="submission" date="2018-01" db="EMBL/GenBank/DDBJ databases">
        <title>Denitrification phenotypes of diverse strains of Pseudomonas stutzeri.</title>
        <authorList>
            <person name="Milligan D.A."/>
            <person name="Bergaust L."/>
            <person name="Bakken L.R."/>
            <person name="Frostegard A."/>
        </authorList>
    </citation>
    <scope>NUCLEOTIDE SEQUENCE [LARGE SCALE GENOMIC DNA]</scope>
    <source>
        <strain evidence="2 3">24a75</strain>
    </source>
</reference>
<dbReference type="PROSITE" id="PS50801">
    <property type="entry name" value="STAS"/>
    <property type="match status" value="1"/>
</dbReference>
<dbReference type="EMBL" id="POUT01000006">
    <property type="protein sequence ID" value="PNG09358.1"/>
    <property type="molecule type" value="Genomic_DNA"/>
</dbReference>
<proteinExistence type="predicted"/>
<name>A0A2N8T3P2_STUST</name>
<dbReference type="InterPro" id="IPR002645">
    <property type="entry name" value="STAS_dom"/>
</dbReference>
<evidence type="ECO:0000313" key="2">
    <source>
        <dbReference type="EMBL" id="PNG09358.1"/>
    </source>
</evidence>
<dbReference type="Pfam" id="PF13466">
    <property type="entry name" value="STAS_2"/>
    <property type="match status" value="1"/>
</dbReference>
<dbReference type="Gene3D" id="3.30.750.24">
    <property type="entry name" value="STAS domain"/>
    <property type="match status" value="1"/>
</dbReference>
<evidence type="ECO:0000313" key="3">
    <source>
        <dbReference type="Proteomes" id="UP000236023"/>
    </source>
</evidence>
<dbReference type="SUPFAM" id="SSF52091">
    <property type="entry name" value="SpoIIaa-like"/>
    <property type="match status" value="1"/>
</dbReference>
<dbReference type="InterPro" id="IPR036513">
    <property type="entry name" value="STAS_dom_sf"/>
</dbReference>
<dbReference type="AlphaFoldDB" id="A0A2N8T3P2"/>